<dbReference type="STRING" id="1079859.SAMN04515674_11161"/>
<gene>
    <name evidence="1" type="ORF">SAMN04515674_11161</name>
</gene>
<evidence type="ECO:0000313" key="1">
    <source>
        <dbReference type="EMBL" id="SFQ16383.1"/>
    </source>
</evidence>
<protein>
    <submittedName>
        <fullName evidence="1">Uncharacterized protein</fullName>
    </submittedName>
</protein>
<dbReference type="EMBL" id="FOXH01000011">
    <property type="protein sequence ID" value="SFQ16383.1"/>
    <property type="molecule type" value="Genomic_DNA"/>
</dbReference>
<proteinExistence type="predicted"/>
<keyword evidence="2" id="KW-1185">Reference proteome</keyword>
<evidence type="ECO:0000313" key="2">
    <source>
        <dbReference type="Proteomes" id="UP000199306"/>
    </source>
</evidence>
<name>A0A1I5W9H6_9BACT</name>
<dbReference type="AlphaFoldDB" id="A0A1I5W9H6"/>
<reference evidence="1 2" key="1">
    <citation type="submission" date="2016-10" db="EMBL/GenBank/DDBJ databases">
        <authorList>
            <person name="de Groot N.N."/>
        </authorList>
    </citation>
    <scope>NUCLEOTIDE SEQUENCE [LARGE SCALE GENOMIC DNA]</scope>
    <source>
        <strain evidence="2">E92,LMG 26720,CCM 7988</strain>
    </source>
</reference>
<organism evidence="1 2">
    <name type="scientific">Pseudarcicella hirudinis</name>
    <dbReference type="NCBI Taxonomy" id="1079859"/>
    <lineage>
        <taxon>Bacteria</taxon>
        <taxon>Pseudomonadati</taxon>
        <taxon>Bacteroidota</taxon>
        <taxon>Cytophagia</taxon>
        <taxon>Cytophagales</taxon>
        <taxon>Flectobacillaceae</taxon>
        <taxon>Pseudarcicella</taxon>
    </lineage>
</organism>
<accession>A0A1I5W9H6</accession>
<sequence length="181" mass="19450">MALIGLVLLNSCSKSDSPAVEPEVSISGKWSITGLGTITDLKTYDATLEEIAAVSNNKDILKLKDVYSYEFKTDGTYVAGTDSGTWILAADKKQVTLTSKVNVDSNKKPAVLIFQVFDLAKNSVKLGFKKFSKNASGNFDTTSLEDFAYFSVGIMGMAGKGGTQADLDKVKTLQGTLNLKR</sequence>
<dbReference type="Proteomes" id="UP000199306">
    <property type="component" value="Unassembled WGS sequence"/>
</dbReference>